<keyword evidence="3" id="KW-1185">Reference proteome</keyword>
<dbReference type="InterPro" id="IPR000259">
    <property type="entry name" value="Adhesion_dom_fimbrial"/>
</dbReference>
<dbReference type="InterPro" id="IPR036937">
    <property type="entry name" value="Adhesion_dom_fimbrial_sf"/>
</dbReference>
<proteinExistence type="predicted"/>
<dbReference type="SUPFAM" id="SSF49401">
    <property type="entry name" value="Bacterial adhesins"/>
    <property type="match status" value="1"/>
</dbReference>
<dbReference type="Proteomes" id="UP001165275">
    <property type="component" value="Unassembled WGS sequence"/>
</dbReference>
<evidence type="ECO:0000313" key="2">
    <source>
        <dbReference type="EMBL" id="MCL1029667.1"/>
    </source>
</evidence>
<organism evidence="2 3">
    <name type="scientific">Serratia silvae</name>
    <dbReference type="NCBI Taxonomy" id="2824122"/>
    <lineage>
        <taxon>Bacteria</taxon>
        <taxon>Pseudomonadati</taxon>
        <taxon>Pseudomonadota</taxon>
        <taxon>Gammaproteobacteria</taxon>
        <taxon>Enterobacterales</taxon>
        <taxon>Yersiniaceae</taxon>
        <taxon>Serratia</taxon>
    </lineage>
</organism>
<sequence length="171" mass="18533">MTITIKVLLMASSLVGVTTTALALELERERAMSFHGTLIEPPPCTIVSINDGDRIDVDFGDRVGVNKVDGVNYRKSINYQISCEDVGSSNWALMLSLSGSVAGFDGQALQTDKGNLGIRIYQNDKPFTPNSTLKINLANQPRLEAVPVKKAGSKLNEGAFEAWATLRADYL</sequence>
<accession>A0ABT0KCH2</accession>
<dbReference type="RefSeq" id="WP_248945894.1">
    <property type="nucleotide sequence ID" value="NZ_CBCSGY010000003.1"/>
</dbReference>
<reference evidence="2" key="1">
    <citation type="submission" date="2021-04" db="EMBL/GenBank/DDBJ databases">
        <title>Genome sequence of Serratia sp. arafor3.</title>
        <authorList>
            <person name="Besaury L."/>
        </authorList>
    </citation>
    <scope>NUCLEOTIDE SEQUENCE</scope>
    <source>
        <strain evidence="2">Arafor3</strain>
    </source>
</reference>
<name>A0ABT0KCH2_9GAMM</name>
<dbReference type="Gene3D" id="2.60.40.1090">
    <property type="entry name" value="Fimbrial-type adhesion domain"/>
    <property type="match status" value="1"/>
</dbReference>
<evidence type="ECO:0000259" key="1">
    <source>
        <dbReference type="Pfam" id="PF00419"/>
    </source>
</evidence>
<evidence type="ECO:0000313" key="3">
    <source>
        <dbReference type="Proteomes" id="UP001165275"/>
    </source>
</evidence>
<protein>
    <submittedName>
        <fullName evidence="2">Fimbrial protein</fullName>
    </submittedName>
</protein>
<feature type="domain" description="Fimbrial-type adhesion" evidence="1">
    <location>
        <begin position="33"/>
        <end position="170"/>
    </location>
</feature>
<dbReference type="EMBL" id="JAGQDC010000008">
    <property type="protein sequence ID" value="MCL1029667.1"/>
    <property type="molecule type" value="Genomic_DNA"/>
</dbReference>
<dbReference type="InterPro" id="IPR008966">
    <property type="entry name" value="Adhesion_dom_sf"/>
</dbReference>
<gene>
    <name evidence="2" type="ORF">KAJ71_11645</name>
</gene>
<comment type="caution">
    <text evidence="2">The sequence shown here is derived from an EMBL/GenBank/DDBJ whole genome shotgun (WGS) entry which is preliminary data.</text>
</comment>
<dbReference type="Pfam" id="PF00419">
    <property type="entry name" value="Fimbrial"/>
    <property type="match status" value="1"/>
</dbReference>